<dbReference type="RefSeq" id="WP_146237342.1">
    <property type="nucleotide sequence ID" value="NZ_QJSX01000015.1"/>
</dbReference>
<feature type="transmembrane region" description="Helical" evidence="6">
    <location>
        <begin position="370"/>
        <end position="393"/>
    </location>
</feature>
<protein>
    <submittedName>
        <fullName evidence="8">Osmoprotectant transport system permease protein</fullName>
    </submittedName>
</protein>
<evidence type="ECO:0000256" key="4">
    <source>
        <dbReference type="ARBA" id="ARBA00022989"/>
    </source>
</evidence>
<evidence type="ECO:0000313" key="8">
    <source>
        <dbReference type="EMBL" id="PYE51130.1"/>
    </source>
</evidence>
<keyword evidence="4 6" id="KW-1133">Transmembrane helix</keyword>
<dbReference type="InterPro" id="IPR051204">
    <property type="entry name" value="ABC_transp_perm/SBD"/>
</dbReference>
<dbReference type="Gene3D" id="1.10.3720.10">
    <property type="entry name" value="MetI-like"/>
    <property type="match status" value="1"/>
</dbReference>
<dbReference type="PANTHER" id="PTHR30177">
    <property type="entry name" value="GLYCINE BETAINE/L-PROLINE TRANSPORT SYSTEM PERMEASE PROTEIN PROW"/>
    <property type="match status" value="1"/>
</dbReference>
<keyword evidence="9" id="KW-1185">Reference proteome</keyword>
<evidence type="ECO:0000256" key="3">
    <source>
        <dbReference type="ARBA" id="ARBA00022692"/>
    </source>
</evidence>
<dbReference type="GO" id="GO:0055085">
    <property type="term" value="P:transmembrane transport"/>
    <property type="evidence" value="ECO:0007669"/>
    <property type="project" value="InterPro"/>
</dbReference>
<dbReference type="OrthoDB" id="9801163at2"/>
<feature type="transmembrane region" description="Helical" evidence="6">
    <location>
        <begin position="303"/>
        <end position="326"/>
    </location>
</feature>
<evidence type="ECO:0000313" key="9">
    <source>
        <dbReference type="Proteomes" id="UP000248326"/>
    </source>
</evidence>
<dbReference type="PROSITE" id="PS50928">
    <property type="entry name" value="ABC_TM1"/>
    <property type="match status" value="1"/>
</dbReference>
<dbReference type="AlphaFoldDB" id="A0A318S7G9"/>
<feature type="transmembrane region" description="Helical" evidence="6">
    <location>
        <begin position="232"/>
        <end position="250"/>
    </location>
</feature>
<feature type="domain" description="ABC transmembrane type-1" evidence="7">
    <location>
        <begin position="165"/>
        <end position="422"/>
    </location>
</feature>
<evidence type="ECO:0000256" key="2">
    <source>
        <dbReference type="ARBA" id="ARBA00022448"/>
    </source>
</evidence>
<dbReference type="GO" id="GO:0005886">
    <property type="term" value="C:plasma membrane"/>
    <property type="evidence" value="ECO:0007669"/>
    <property type="project" value="UniProtKB-SubCell"/>
</dbReference>
<dbReference type="CDD" id="cd06261">
    <property type="entry name" value="TM_PBP2"/>
    <property type="match status" value="1"/>
</dbReference>
<comment type="subcellular location">
    <subcellularLocation>
        <location evidence="6">Cell membrane</location>
        <topology evidence="6">Multi-pass membrane protein</topology>
    </subcellularLocation>
    <subcellularLocation>
        <location evidence="1">Membrane</location>
        <topology evidence="1">Multi-pass membrane protein</topology>
    </subcellularLocation>
</comment>
<feature type="transmembrane region" description="Helical" evidence="6">
    <location>
        <begin position="257"/>
        <end position="283"/>
    </location>
</feature>
<feature type="transmembrane region" description="Helical" evidence="6">
    <location>
        <begin position="34"/>
        <end position="59"/>
    </location>
</feature>
<reference evidence="8 9" key="1">
    <citation type="submission" date="2018-06" db="EMBL/GenBank/DDBJ databases">
        <title>Genomic Encyclopedia of Type Strains, Phase IV (KMG-IV): sequencing the most valuable type-strain genomes for metagenomic binning, comparative biology and taxonomic classification.</title>
        <authorList>
            <person name="Goeker M."/>
        </authorList>
    </citation>
    <scope>NUCLEOTIDE SEQUENCE [LARGE SCALE GENOMIC DNA]</scope>
    <source>
        <strain evidence="8 9">DSM 18048</strain>
    </source>
</reference>
<dbReference type="Proteomes" id="UP000248326">
    <property type="component" value="Unassembled WGS sequence"/>
</dbReference>
<accession>A0A318S7G9</accession>
<feature type="transmembrane region" description="Helical" evidence="6">
    <location>
        <begin position="165"/>
        <end position="188"/>
    </location>
</feature>
<dbReference type="EMBL" id="QJSX01000015">
    <property type="protein sequence ID" value="PYE51130.1"/>
    <property type="molecule type" value="Genomic_DNA"/>
</dbReference>
<keyword evidence="5 6" id="KW-0472">Membrane</keyword>
<sequence length="436" mass="44986">MNFIVALGALVGLFAVFAPWLSFRANRLVPGEGVAFWAFASPLKWIVLGSWLLALCFAWTPKRTRAWPTVLLAALAALAATLLIGVEAARLMSESTPFARVSPSAGTWLSLLAVYVVSFGAARDVRFGGVPTLLAVIAPPLLGAWRDLGPMLELRNVADTFGQQLVQHAALSVVAVLLATLVGLPLGVAAARNRRLEGAVLATTGFFQTVPSLALFGVLLPILAVLGRGVNVGTYLLVTLGAALVGFALTRMKRARVLGAFLASLGSLGAAFLLGIGALNAVAGQGVTLALGAPLADAGLRGIGSAPALVALTLYALLPIVTNTFVGLRSVPEGVRDAARGMGMTPRQVLMRAEVPLAWPFILDGLRGSLVLTFGLTTIAALIGAGGLGFFILRGVESGTSDLVLLGAVPIVVLALALDAALKFIARLATPKGLRT</sequence>
<keyword evidence="3 6" id="KW-0812">Transmembrane</keyword>
<evidence type="ECO:0000256" key="1">
    <source>
        <dbReference type="ARBA" id="ARBA00004141"/>
    </source>
</evidence>
<feature type="transmembrane region" description="Helical" evidence="6">
    <location>
        <begin position="105"/>
        <end position="122"/>
    </location>
</feature>
<dbReference type="SUPFAM" id="SSF161098">
    <property type="entry name" value="MetI-like"/>
    <property type="match status" value="1"/>
</dbReference>
<feature type="transmembrane region" description="Helical" evidence="6">
    <location>
        <begin position="66"/>
        <end position="85"/>
    </location>
</feature>
<gene>
    <name evidence="8" type="ORF">DES52_11562</name>
</gene>
<feature type="transmembrane region" description="Helical" evidence="6">
    <location>
        <begin position="200"/>
        <end position="226"/>
    </location>
</feature>
<dbReference type="GO" id="GO:0031460">
    <property type="term" value="P:glycine betaine transport"/>
    <property type="evidence" value="ECO:0007669"/>
    <property type="project" value="TreeGrafter"/>
</dbReference>
<keyword evidence="2 6" id="KW-0813">Transport</keyword>
<dbReference type="PANTHER" id="PTHR30177:SF30">
    <property type="entry name" value="GLYCINE BETAINE UPTAKE SYSTEM PERMEASE PROTEIN YEHY"/>
    <property type="match status" value="1"/>
</dbReference>
<comment type="similarity">
    <text evidence="6">Belongs to the binding-protein-dependent transport system permease family.</text>
</comment>
<dbReference type="InterPro" id="IPR035906">
    <property type="entry name" value="MetI-like_sf"/>
</dbReference>
<name>A0A318S7G9_9DEIO</name>
<proteinExistence type="inferred from homology"/>
<comment type="caution">
    <text evidence="8">The sequence shown here is derived from an EMBL/GenBank/DDBJ whole genome shotgun (WGS) entry which is preliminary data.</text>
</comment>
<evidence type="ECO:0000259" key="7">
    <source>
        <dbReference type="PROSITE" id="PS50928"/>
    </source>
</evidence>
<organism evidence="8 9">
    <name type="scientific">Deinococcus yavapaiensis KR-236</name>
    <dbReference type="NCBI Taxonomy" id="694435"/>
    <lineage>
        <taxon>Bacteria</taxon>
        <taxon>Thermotogati</taxon>
        <taxon>Deinococcota</taxon>
        <taxon>Deinococci</taxon>
        <taxon>Deinococcales</taxon>
        <taxon>Deinococcaceae</taxon>
        <taxon>Deinococcus</taxon>
    </lineage>
</organism>
<dbReference type="Pfam" id="PF00528">
    <property type="entry name" value="BPD_transp_1"/>
    <property type="match status" value="1"/>
</dbReference>
<dbReference type="InterPro" id="IPR000515">
    <property type="entry name" value="MetI-like"/>
</dbReference>
<feature type="transmembrane region" description="Helical" evidence="6">
    <location>
        <begin position="127"/>
        <end position="145"/>
    </location>
</feature>
<feature type="transmembrane region" description="Helical" evidence="6">
    <location>
        <begin position="405"/>
        <end position="426"/>
    </location>
</feature>
<evidence type="ECO:0000256" key="6">
    <source>
        <dbReference type="RuleBase" id="RU363032"/>
    </source>
</evidence>
<evidence type="ECO:0000256" key="5">
    <source>
        <dbReference type="ARBA" id="ARBA00023136"/>
    </source>
</evidence>